<name>A0ABN0ZIX2_9ACTN</name>
<comment type="caution">
    <text evidence="3">The sequence shown here is derived from an EMBL/GenBank/DDBJ whole genome shotgun (WGS) entry which is preliminary data.</text>
</comment>
<dbReference type="RefSeq" id="WP_346093560.1">
    <property type="nucleotide sequence ID" value="NZ_BAAABY010000009.1"/>
</dbReference>
<organism evidence="3 4">
    <name type="scientific">Streptomyces olivaceiscleroticus</name>
    <dbReference type="NCBI Taxonomy" id="68245"/>
    <lineage>
        <taxon>Bacteria</taxon>
        <taxon>Bacillati</taxon>
        <taxon>Actinomycetota</taxon>
        <taxon>Actinomycetes</taxon>
        <taxon>Kitasatosporales</taxon>
        <taxon>Streptomycetaceae</taxon>
        <taxon>Streptomyces</taxon>
    </lineage>
</organism>
<keyword evidence="2" id="KW-0812">Transmembrane</keyword>
<evidence type="ECO:0008006" key="5">
    <source>
        <dbReference type="Google" id="ProtNLM"/>
    </source>
</evidence>
<accession>A0ABN0ZIX2</accession>
<feature type="compositionally biased region" description="Basic and acidic residues" evidence="1">
    <location>
        <begin position="9"/>
        <end position="21"/>
    </location>
</feature>
<feature type="transmembrane region" description="Helical" evidence="2">
    <location>
        <begin position="38"/>
        <end position="60"/>
    </location>
</feature>
<evidence type="ECO:0000313" key="4">
    <source>
        <dbReference type="Proteomes" id="UP001500909"/>
    </source>
</evidence>
<sequence length="156" mass="16484">MDTNTHATADSDRLAPSEPLGHLDHTPYARQALGRAKALVAAYGALSIAVLATVVVLALTERPVTSFMWGRSLGVLASAAVTYWLTVLAGRGARWAYLRVRIISIVMPPVIIAIDVLPGTLPTWFVLLQSACALAVAAAAFPLNAARLRAAFPKSP</sequence>
<feature type="region of interest" description="Disordered" evidence="1">
    <location>
        <begin position="1"/>
        <end position="21"/>
    </location>
</feature>
<evidence type="ECO:0000313" key="3">
    <source>
        <dbReference type="EMBL" id="GAA0449492.1"/>
    </source>
</evidence>
<feature type="transmembrane region" description="Helical" evidence="2">
    <location>
        <begin position="66"/>
        <end position="86"/>
    </location>
</feature>
<gene>
    <name evidence="3" type="ORF">GCM10010361_11910</name>
</gene>
<proteinExistence type="predicted"/>
<feature type="transmembrane region" description="Helical" evidence="2">
    <location>
        <begin position="98"/>
        <end position="118"/>
    </location>
</feature>
<evidence type="ECO:0000256" key="1">
    <source>
        <dbReference type="SAM" id="MobiDB-lite"/>
    </source>
</evidence>
<evidence type="ECO:0000256" key="2">
    <source>
        <dbReference type="SAM" id="Phobius"/>
    </source>
</evidence>
<feature type="transmembrane region" description="Helical" evidence="2">
    <location>
        <begin position="124"/>
        <end position="146"/>
    </location>
</feature>
<keyword evidence="4" id="KW-1185">Reference proteome</keyword>
<keyword evidence="2" id="KW-1133">Transmembrane helix</keyword>
<dbReference type="EMBL" id="BAAABY010000009">
    <property type="protein sequence ID" value="GAA0449492.1"/>
    <property type="molecule type" value="Genomic_DNA"/>
</dbReference>
<keyword evidence="2" id="KW-0472">Membrane</keyword>
<protein>
    <recommendedName>
        <fullName evidence="5">Integral membrane protein</fullName>
    </recommendedName>
</protein>
<reference evidence="3 4" key="1">
    <citation type="journal article" date="2019" name="Int. J. Syst. Evol. Microbiol.">
        <title>The Global Catalogue of Microorganisms (GCM) 10K type strain sequencing project: providing services to taxonomists for standard genome sequencing and annotation.</title>
        <authorList>
            <consortium name="The Broad Institute Genomics Platform"/>
            <consortium name="The Broad Institute Genome Sequencing Center for Infectious Disease"/>
            <person name="Wu L."/>
            <person name="Ma J."/>
        </authorList>
    </citation>
    <scope>NUCLEOTIDE SEQUENCE [LARGE SCALE GENOMIC DNA]</scope>
    <source>
        <strain evidence="3 4">JCM 4805</strain>
    </source>
</reference>
<dbReference type="Proteomes" id="UP001500909">
    <property type="component" value="Unassembled WGS sequence"/>
</dbReference>